<sequence>MSADSTKKQKNFCEKQSFPFSLLSDETTDVLKAYDAWGLKKMYGREYEGIFRITYVIDEDGIIIYAYSKVSVKTHALDVLEDIV</sequence>
<proteinExistence type="predicted"/>
<evidence type="ECO:0000256" key="4">
    <source>
        <dbReference type="ARBA" id="ARBA00023157"/>
    </source>
</evidence>
<organism evidence="7">
    <name type="scientific">marine metagenome</name>
    <dbReference type="NCBI Taxonomy" id="408172"/>
    <lineage>
        <taxon>unclassified sequences</taxon>
        <taxon>metagenomes</taxon>
        <taxon>ecological metagenomes</taxon>
    </lineage>
</organism>
<keyword evidence="1" id="KW-0575">Peroxidase</keyword>
<evidence type="ECO:0000256" key="3">
    <source>
        <dbReference type="ARBA" id="ARBA00023002"/>
    </source>
</evidence>
<dbReference type="PANTHER" id="PTHR42801">
    <property type="entry name" value="THIOREDOXIN-DEPENDENT PEROXIDE REDUCTASE"/>
    <property type="match status" value="1"/>
</dbReference>
<dbReference type="PANTHER" id="PTHR42801:SF4">
    <property type="entry name" value="AHPC_TSA FAMILY PROTEIN"/>
    <property type="match status" value="1"/>
</dbReference>
<dbReference type="SUPFAM" id="SSF52833">
    <property type="entry name" value="Thioredoxin-like"/>
    <property type="match status" value="1"/>
</dbReference>
<dbReference type="EMBL" id="UINC01168781">
    <property type="protein sequence ID" value="SVD71984.1"/>
    <property type="molecule type" value="Genomic_DNA"/>
</dbReference>
<keyword evidence="4" id="KW-1015">Disulfide bond</keyword>
<protein>
    <recommendedName>
        <fullName evidence="6">Alkyl hydroperoxide reductase subunit C/ Thiol specific antioxidant domain-containing protein</fullName>
    </recommendedName>
</protein>
<dbReference type="InterPro" id="IPR050924">
    <property type="entry name" value="Peroxiredoxin_BCP/PrxQ"/>
</dbReference>
<accession>A0A382XMA7</accession>
<gene>
    <name evidence="7" type="ORF">METZ01_LOCUS424838</name>
</gene>
<dbReference type="InterPro" id="IPR036249">
    <property type="entry name" value="Thioredoxin-like_sf"/>
</dbReference>
<evidence type="ECO:0000313" key="7">
    <source>
        <dbReference type="EMBL" id="SVD71984.1"/>
    </source>
</evidence>
<dbReference type="AlphaFoldDB" id="A0A382XMA7"/>
<reference evidence="7" key="1">
    <citation type="submission" date="2018-05" db="EMBL/GenBank/DDBJ databases">
        <authorList>
            <person name="Lanie J.A."/>
            <person name="Ng W.-L."/>
            <person name="Kazmierczak K.M."/>
            <person name="Andrzejewski T.M."/>
            <person name="Davidsen T.M."/>
            <person name="Wayne K.J."/>
            <person name="Tettelin H."/>
            <person name="Glass J.I."/>
            <person name="Rusch D."/>
            <person name="Podicherti R."/>
            <person name="Tsui H.-C.T."/>
            <person name="Winkler M.E."/>
        </authorList>
    </citation>
    <scope>NUCLEOTIDE SEQUENCE</scope>
</reference>
<feature type="domain" description="Alkyl hydroperoxide reductase subunit C/ Thiol specific antioxidant" evidence="6">
    <location>
        <begin position="2"/>
        <end position="65"/>
    </location>
</feature>
<dbReference type="GO" id="GO:0005737">
    <property type="term" value="C:cytoplasm"/>
    <property type="evidence" value="ECO:0007669"/>
    <property type="project" value="TreeGrafter"/>
</dbReference>
<dbReference type="GO" id="GO:0008379">
    <property type="term" value="F:thioredoxin peroxidase activity"/>
    <property type="evidence" value="ECO:0007669"/>
    <property type="project" value="TreeGrafter"/>
</dbReference>
<evidence type="ECO:0000256" key="2">
    <source>
        <dbReference type="ARBA" id="ARBA00022862"/>
    </source>
</evidence>
<keyword evidence="3" id="KW-0560">Oxidoreductase</keyword>
<name>A0A382XMA7_9ZZZZ</name>
<evidence type="ECO:0000256" key="5">
    <source>
        <dbReference type="ARBA" id="ARBA00023284"/>
    </source>
</evidence>
<dbReference type="Pfam" id="PF00578">
    <property type="entry name" value="AhpC-TSA"/>
    <property type="match status" value="1"/>
</dbReference>
<keyword evidence="2" id="KW-0049">Antioxidant</keyword>
<dbReference type="GO" id="GO:0045454">
    <property type="term" value="P:cell redox homeostasis"/>
    <property type="evidence" value="ECO:0007669"/>
    <property type="project" value="TreeGrafter"/>
</dbReference>
<dbReference type="InterPro" id="IPR000866">
    <property type="entry name" value="AhpC/TSA"/>
</dbReference>
<dbReference type="Gene3D" id="3.40.30.10">
    <property type="entry name" value="Glutaredoxin"/>
    <property type="match status" value="1"/>
</dbReference>
<evidence type="ECO:0000259" key="6">
    <source>
        <dbReference type="Pfam" id="PF00578"/>
    </source>
</evidence>
<dbReference type="CDD" id="cd03017">
    <property type="entry name" value="PRX_BCP"/>
    <property type="match status" value="1"/>
</dbReference>
<keyword evidence="5" id="KW-0676">Redox-active center</keyword>
<evidence type="ECO:0000256" key="1">
    <source>
        <dbReference type="ARBA" id="ARBA00022559"/>
    </source>
</evidence>
<dbReference type="GO" id="GO:0034599">
    <property type="term" value="P:cellular response to oxidative stress"/>
    <property type="evidence" value="ECO:0007669"/>
    <property type="project" value="TreeGrafter"/>
</dbReference>